<dbReference type="PANTHER" id="PTHR43798">
    <property type="entry name" value="MONOACYLGLYCEROL LIPASE"/>
    <property type="match status" value="1"/>
</dbReference>
<dbReference type="GO" id="GO:0006508">
    <property type="term" value="P:proteolysis"/>
    <property type="evidence" value="ECO:0007669"/>
    <property type="project" value="InterPro"/>
</dbReference>
<evidence type="ECO:0000256" key="2">
    <source>
        <dbReference type="ARBA" id="ARBA00022801"/>
    </source>
</evidence>
<dbReference type="InterPro" id="IPR002410">
    <property type="entry name" value="Peptidase_S33"/>
</dbReference>
<dbReference type="AlphaFoldDB" id="A0A3N1HFQ4"/>
<dbReference type="PRINTS" id="PR00111">
    <property type="entry name" value="ABHYDROLASE"/>
</dbReference>
<keyword evidence="2" id="KW-0378">Hydrolase</keyword>
<accession>A0A3N1HFQ4</accession>
<dbReference type="GO" id="GO:0004177">
    <property type="term" value="F:aminopeptidase activity"/>
    <property type="evidence" value="ECO:0007669"/>
    <property type="project" value="UniProtKB-EC"/>
</dbReference>
<feature type="domain" description="AB hydrolase-1" evidence="3">
    <location>
        <begin position="34"/>
        <end position="262"/>
    </location>
</feature>
<dbReference type="PRINTS" id="PR00793">
    <property type="entry name" value="PROAMNOPTASE"/>
</dbReference>
<dbReference type="PANTHER" id="PTHR43798:SF31">
    <property type="entry name" value="AB HYDROLASE SUPERFAMILY PROTEIN YCLE"/>
    <property type="match status" value="1"/>
</dbReference>
<dbReference type="Proteomes" id="UP000268727">
    <property type="component" value="Unassembled WGS sequence"/>
</dbReference>
<dbReference type="InterPro" id="IPR050266">
    <property type="entry name" value="AB_hydrolase_sf"/>
</dbReference>
<dbReference type="RefSeq" id="WP_123746446.1">
    <property type="nucleotide sequence ID" value="NZ_RJKM01000001.1"/>
</dbReference>
<reference evidence="4 5" key="1">
    <citation type="submission" date="2018-11" db="EMBL/GenBank/DDBJ databases">
        <title>Sequencing the genomes of 1000 actinobacteria strains.</title>
        <authorList>
            <person name="Klenk H.-P."/>
        </authorList>
    </citation>
    <scope>NUCLEOTIDE SEQUENCE [LARGE SCALE GENOMIC DNA]</scope>
    <source>
        <strain evidence="4 5">DSM 44231</strain>
    </source>
</reference>
<dbReference type="EMBL" id="RJKM01000001">
    <property type="protein sequence ID" value="ROP41305.1"/>
    <property type="molecule type" value="Genomic_DNA"/>
</dbReference>
<dbReference type="Gene3D" id="3.40.50.1820">
    <property type="entry name" value="alpha/beta hydrolase"/>
    <property type="match status" value="1"/>
</dbReference>
<evidence type="ECO:0000313" key="4">
    <source>
        <dbReference type="EMBL" id="ROP41305.1"/>
    </source>
</evidence>
<proteinExistence type="inferred from homology"/>
<sequence>MEEHKVIADDGRVLWAADSGRAGPGPATPGRGEPLVLCHGGPGLWDMFDGLAELLADRVRLIRWDQRGGGRSEREGPYTMARTLADLDAVRVHFGLARMALLGHSWGADVALHYALAHPDRVSSLVYVSGTGLGQDWRAEYRRNRAERPAGPAVPTVPGPVGRDAAVRLWTADFADPGTARWRAEEPATPWFGVNEEANAALNAESHAWDEAELIARCRGLDVPTLIVDGAADLRPRWSVDSLADALPDVARVVLPGAGHVPWVESPGSFGWAVLAHLDR</sequence>
<dbReference type="GO" id="GO:0016020">
    <property type="term" value="C:membrane"/>
    <property type="evidence" value="ECO:0007669"/>
    <property type="project" value="TreeGrafter"/>
</dbReference>
<dbReference type="InterPro" id="IPR029058">
    <property type="entry name" value="AB_hydrolase_fold"/>
</dbReference>
<dbReference type="SUPFAM" id="SSF53474">
    <property type="entry name" value="alpha/beta-Hydrolases"/>
    <property type="match status" value="1"/>
</dbReference>
<evidence type="ECO:0000256" key="1">
    <source>
        <dbReference type="ARBA" id="ARBA00010088"/>
    </source>
</evidence>
<comment type="similarity">
    <text evidence="1">Belongs to the peptidase S33 family.</text>
</comment>
<keyword evidence="5" id="KW-1185">Reference proteome</keyword>
<gene>
    <name evidence="4" type="ORF">EDD40_6734</name>
</gene>
<dbReference type="InterPro" id="IPR000073">
    <property type="entry name" value="AB_hydrolase_1"/>
</dbReference>
<organism evidence="4 5">
    <name type="scientific">Saccharothrix texasensis</name>
    <dbReference type="NCBI Taxonomy" id="103734"/>
    <lineage>
        <taxon>Bacteria</taxon>
        <taxon>Bacillati</taxon>
        <taxon>Actinomycetota</taxon>
        <taxon>Actinomycetes</taxon>
        <taxon>Pseudonocardiales</taxon>
        <taxon>Pseudonocardiaceae</taxon>
        <taxon>Saccharothrix</taxon>
    </lineage>
</organism>
<evidence type="ECO:0000259" key="3">
    <source>
        <dbReference type="Pfam" id="PF00561"/>
    </source>
</evidence>
<protein>
    <submittedName>
        <fullName evidence="4">Proline iminopeptidase</fullName>
    </submittedName>
</protein>
<dbReference type="Pfam" id="PF00561">
    <property type="entry name" value="Abhydrolase_1"/>
    <property type="match status" value="1"/>
</dbReference>
<name>A0A3N1HFQ4_9PSEU</name>
<comment type="caution">
    <text evidence="4">The sequence shown here is derived from an EMBL/GenBank/DDBJ whole genome shotgun (WGS) entry which is preliminary data.</text>
</comment>
<dbReference type="OrthoDB" id="9796770at2"/>
<evidence type="ECO:0000313" key="5">
    <source>
        <dbReference type="Proteomes" id="UP000268727"/>
    </source>
</evidence>